<dbReference type="InterPro" id="IPR003772">
    <property type="entry name" value="YceD"/>
</dbReference>
<dbReference type="EMBL" id="BMGB01000001">
    <property type="protein sequence ID" value="GGB01274.1"/>
    <property type="molecule type" value="Genomic_DNA"/>
</dbReference>
<evidence type="ECO:0008006" key="4">
    <source>
        <dbReference type="Google" id="ProtNLM"/>
    </source>
</evidence>
<dbReference type="Proteomes" id="UP000606922">
    <property type="component" value="Unassembled WGS sequence"/>
</dbReference>
<reference evidence="2" key="2">
    <citation type="submission" date="2020-09" db="EMBL/GenBank/DDBJ databases">
        <authorList>
            <person name="Sun Q."/>
            <person name="Zhou Y."/>
        </authorList>
    </citation>
    <scope>NUCLEOTIDE SEQUENCE</scope>
    <source>
        <strain evidence="2">CGMCC 1.12813</strain>
    </source>
</reference>
<reference evidence="2" key="1">
    <citation type="journal article" date="2014" name="Int. J. Syst. Evol. Microbiol.">
        <title>Complete genome sequence of Corynebacterium casei LMG S-19264T (=DSM 44701T), isolated from a smear-ripened cheese.</title>
        <authorList>
            <consortium name="US DOE Joint Genome Institute (JGI-PGF)"/>
            <person name="Walter F."/>
            <person name="Albersmeier A."/>
            <person name="Kalinowski J."/>
            <person name="Ruckert C."/>
        </authorList>
    </citation>
    <scope>NUCLEOTIDE SEQUENCE</scope>
    <source>
        <strain evidence="2">CGMCC 1.12813</strain>
    </source>
</reference>
<dbReference type="PANTHER" id="PTHR34374:SF1">
    <property type="entry name" value="LARGE RIBOSOMAL RNA SUBUNIT ACCUMULATION PROTEIN YCED HOMOLOG 1, CHLOROPLASTIC"/>
    <property type="match status" value="1"/>
</dbReference>
<gene>
    <name evidence="2" type="ORF">GCM10010979_14780</name>
</gene>
<proteinExistence type="predicted"/>
<sequence>MEATARRGSGARTSADGASHVELPVVSNFTPAPFTVPVYDLMHRSGEMREHELDVAVPESFGNALIGIAEHAKMHLDVRLEALHDGILVSADVTTVATGECGRCLDAIELPVEVEFQELFAYSVDEAFDYTVVEDHIDLEPSVRDAVVLSLPFQPVCRPDCPGLDPETGERLADFPDRKPKEIVDPRWSALAGFQSTESDVVGESEKSDSAEREKRS</sequence>
<accession>A0A916WHU1</accession>
<evidence type="ECO:0000313" key="3">
    <source>
        <dbReference type="Proteomes" id="UP000606922"/>
    </source>
</evidence>
<dbReference type="Pfam" id="PF02620">
    <property type="entry name" value="YceD"/>
    <property type="match status" value="1"/>
</dbReference>
<dbReference type="AlphaFoldDB" id="A0A916WHU1"/>
<protein>
    <recommendedName>
        <fullName evidence="4">DUF177 domain-containing protein</fullName>
    </recommendedName>
</protein>
<evidence type="ECO:0000313" key="2">
    <source>
        <dbReference type="EMBL" id="GGB01274.1"/>
    </source>
</evidence>
<evidence type="ECO:0000256" key="1">
    <source>
        <dbReference type="SAM" id="MobiDB-lite"/>
    </source>
</evidence>
<organism evidence="2 3">
    <name type="scientific">Conyzicola nivalis</name>
    <dbReference type="NCBI Taxonomy" id="1477021"/>
    <lineage>
        <taxon>Bacteria</taxon>
        <taxon>Bacillati</taxon>
        <taxon>Actinomycetota</taxon>
        <taxon>Actinomycetes</taxon>
        <taxon>Micrococcales</taxon>
        <taxon>Microbacteriaceae</taxon>
        <taxon>Conyzicola</taxon>
    </lineage>
</organism>
<feature type="compositionally biased region" description="Basic and acidic residues" evidence="1">
    <location>
        <begin position="204"/>
        <end position="217"/>
    </location>
</feature>
<keyword evidence="3" id="KW-1185">Reference proteome</keyword>
<name>A0A916WHU1_9MICO</name>
<dbReference type="PANTHER" id="PTHR34374">
    <property type="entry name" value="LARGE RIBOSOMAL RNA SUBUNIT ACCUMULATION PROTEIN YCED HOMOLOG 1, CHLOROPLASTIC"/>
    <property type="match status" value="1"/>
</dbReference>
<feature type="region of interest" description="Disordered" evidence="1">
    <location>
        <begin position="191"/>
        <end position="217"/>
    </location>
</feature>
<comment type="caution">
    <text evidence="2">The sequence shown here is derived from an EMBL/GenBank/DDBJ whole genome shotgun (WGS) entry which is preliminary data.</text>
</comment>